<dbReference type="NCBIfam" id="NF003950">
    <property type="entry name" value="PRK05450.1-3"/>
    <property type="match status" value="1"/>
</dbReference>
<dbReference type="GO" id="GO:0005829">
    <property type="term" value="C:cytosol"/>
    <property type="evidence" value="ECO:0007669"/>
    <property type="project" value="TreeGrafter"/>
</dbReference>
<comment type="pathway">
    <text evidence="5">Nucleotide-sugar biosynthesis; CMP-3-deoxy-D-manno-octulosonate biosynthesis; CMP-3-deoxy-D-manno-octulosonate from 3-deoxy-D-manno-octulosonate and CTP: step 1/1.</text>
</comment>
<proteinExistence type="inferred from homology"/>
<comment type="subcellular location">
    <subcellularLocation>
        <location evidence="5">Cytoplasm</location>
    </subcellularLocation>
    <subcellularLocation>
        <location evidence="1">Membrane</location>
    </subcellularLocation>
</comment>
<dbReference type="SUPFAM" id="SSF53448">
    <property type="entry name" value="Nucleotide-diphospho-sugar transferases"/>
    <property type="match status" value="1"/>
</dbReference>
<accession>H5TA95</accession>
<keyword evidence="5" id="KW-0963">Cytoplasm</keyword>
<dbReference type="Pfam" id="PF02348">
    <property type="entry name" value="CTP_transf_3"/>
    <property type="match status" value="1"/>
</dbReference>
<dbReference type="PANTHER" id="PTHR42866:SF2">
    <property type="entry name" value="3-DEOXY-MANNO-OCTULOSONATE CYTIDYLYLTRANSFERASE, MITOCHONDRIAL"/>
    <property type="match status" value="1"/>
</dbReference>
<dbReference type="PANTHER" id="PTHR42866">
    <property type="entry name" value="3-DEOXY-MANNO-OCTULOSONATE CYTIDYLYLTRANSFERASE"/>
    <property type="match status" value="1"/>
</dbReference>
<dbReference type="InterPro" id="IPR029044">
    <property type="entry name" value="Nucleotide-diphossugar_trans"/>
</dbReference>
<keyword evidence="7" id="KW-1185">Reference proteome</keyword>
<comment type="catalytic activity">
    <reaction evidence="5">
        <text>3-deoxy-alpha-D-manno-oct-2-ulosonate + CTP = CMP-3-deoxy-beta-D-manno-octulosonate + diphosphate</text>
        <dbReference type="Rhea" id="RHEA:23448"/>
        <dbReference type="ChEBI" id="CHEBI:33019"/>
        <dbReference type="ChEBI" id="CHEBI:37563"/>
        <dbReference type="ChEBI" id="CHEBI:85986"/>
        <dbReference type="ChEBI" id="CHEBI:85987"/>
        <dbReference type="EC" id="2.7.7.38"/>
    </reaction>
</comment>
<gene>
    <name evidence="5 6" type="primary">kdsB</name>
    <name evidence="6" type="ORF">GPUN_1091</name>
</gene>
<dbReference type="UniPathway" id="UPA00358">
    <property type="reaction ID" value="UER00476"/>
</dbReference>
<dbReference type="EC" id="2.7.7.38" evidence="5"/>
<dbReference type="NCBIfam" id="NF009905">
    <property type="entry name" value="PRK13368.1"/>
    <property type="match status" value="1"/>
</dbReference>
<protein>
    <recommendedName>
        <fullName evidence="5">3-deoxy-manno-octulosonate cytidylyltransferase</fullName>
        <ecNumber evidence="5">2.7.7.38</ecNumber>
    </recommendedName>
    <alternativeName>
        <fullName evidence="5">CMP-2-keto-3-deoxyoctulosonic acid synthase</fullName>
        <shortName evidence="5">CKS</shortName>
        <shortName evidence="5">CMP-KDO synthase</shortName>
    </alternativeName>
</protein>
<evidence type="ECO:0000313" key="7">
    <source>
        <dbReference type="Proteomes" id="UP000053586"/>
    </source>
</evidence>
<evidence type="ECO:0000256" key="3">
    <source>
        <dbReference type="ARBA" id="ARBA00022695"/>
    </source>
</evidence>
<evidence type="ECO:0000256" key="4">
    <source>
        <dbReference type="ARBA" id="ARBA00022985"/>
    </source>
</evidence>
<dbReference type="CDD" id="cd02517">
    <property type="entry name" value="CMP-KDO-Synthetase"/>
    <property type="match status" value="1"/>
</dbReference>
<dbReference type="OrthoDB" id="9815559at2"/>
<dbReference type="STRING" id="56804.BAE46_01980"/>
<dbReference type="HAMAP" id="MF_00057">
    <property type="entry name" value="KdsB"/>
    <property type="match status" value="1"/>
</dbReference>
<comment type="function">
    <text evidence="5">Activates KDO (a required 8-carbon sugar) for incorporation into bacterial lipopolysaccharide in Gram-negative bacteria.</text>
</comment>
<dbReference type="Gene3D" id="3.90.550.10">
    <property type="entry name" value="Spore Coat Polysaccharide Biosynthesis Protein SpsA, Chain A"/>
    <property type="match status" value="1"/>
</dbReference>
<keyword evidence="3 5" id="KW-0548">Nucleotidyltransferase</keyword>
<reference evidence="6 7" key="1">
    <citation type="journal article" date="2012" name="J. Bacteriol.">
        <title>Genome sequence of proteorhodopsin-containing sea ice bacterium Glaciecola punicea ACAM 611T.</title>
        <authorList>
            <person name="Qin Q.-L."/>
            <person name="Xie B.-B."/>
            <person name="Shu Y.-L."/>
            <person name="Rong J.-C."/>
            <person name="Zhao D.-L."/>
            <person name="Zhang X.-Y."/>
            <person name="Chen X.-L."/>
            <person name="Zhou B.-C."/>
            <person name="Zhanga Y.-Z."/>
        </authorList>
    </citation>
    <scope>NUCLEOTIDE SEQUENCE [LARGE SCALE GENOMIC DNA]</scope>
    <source>
        <strain evidence="6 7">ACAM 611</strain>
    </source>
</reference>
<reference evidence="6 7" key="2">
    <citation type="journal article" date="2017" name="Antonie Van Leeuwenhoek">
        <title>Rhizobium rhizosphaerae sp. nov., a novel species isolated from rice rhizosphere.</title>
        <authorList>
            <person name="Zhao J.J."/>
            <person name="Zhang J."/>
            <person name="Zhang R.J."/>
            <person name="Zhang C.W."/>
            <person name="Yin H.Q."/>
            <person name="Zhang X.X."/>
        </authorList>
    </citation>
    <scope>NUCLEOTIDE SEQUENCE [LARGE SCALE GENOMIC DNA]</scope>
    <source>
        <strain evidence="6 7">ACAM 611</strain>
    </source>
</reference>
<dbReference type="GO" id="GO:0009103">
    <property type="term" value="P:lipopolysaccharide biosynthetic process"/>
    <property type="evidence" value="ECO:0007669"/>
    <property type="project" value="UniProtKB-UniRule"/>
</dbReference>
<evidence type="ECO:0000313" key="6">
    <source>
        <dbReference type="EMBL" id="GAB55222.1"/>
    </source>
</evidence>
<name>H5TA95_9ALTE</name>
<comment type="similarity">
    <text evidence="5">Belongs to the KdsB family.</text>
</comment>
<sequence length="252" mass="28183">MSFIVVIPARFGSTRFPGKPLALIQGKPMIQHVYERSVAAGAQEVIVATDDKRIGDVVESFSGKVCYTGIQHESGTERIAEVLIKHGLSDNTIVVNVQGDEPFIPPQNIAQVAKNLMVASTQANMQMATLCFPISTKSELDNPNVVKVNFAKNGKALYFSRAPIPYDRRWMQNTQQMHESAYFRHVGIYAYKAAFIHQYIQLAPSHYEKIESLEQLRVLYHGFDIHVAIAQQAPPHGVDTPEDLDRLNQHLA</sequence>
<dbReference type="GO" id="GO:0016020">
    <property type="term" value="C:membrane"/>
    <property type="evidence" value="ECO:0007669"/>
    <property type="project" value="UniProtKB-SubCell"/>
</dbReference>
<dbReference type="NCBIfam" id="NF003952">
    <property type="entry name" value="PRK05450.1-5"/>
    <property type="match status" value="1"/>
</dbReference>
<comment type="caution">
    <text evidence="6">The sequence shown here is derived from an EMBL/GenBank/DDBJ whole genome shotgun (WGS) entry which is preliminary data.</text>
</comment>
<dbReference type="InterPro" id="IPR003329">
    <property type="entry name" value="Cytidylyl_trans"/>
</dbReference>
<dbReference type="InterPro" id="IPR004528">
    <property type="entry name" value="KdsB"/>
</dbReference>
<dbReference type="AlphaFoldDB" id="H5TA95"/>
<dbReference type="GO" id="GO:0008690">
    <property type="term" value="F:3-deoxy-manno-octulosonate cytidylyltransferase activity"/>
    <property type="evidence" value="ECO:0007669"/>
    <property type="project" value="UniProtKB-UniRule"/>
</dbReference>
<evidence type="ECO:0000256" key="2">
    <source>
        <dbReference type="ARBA" id="ARBA00022679"/>
    </source>
</evidence>
<dbReference type="Proteomes" id="UP000053586">
    <property type="component" value="Unassembled WGS sequence"/>
</dbReference>
<keyword evidence="2 5" id="KW-0808">Transferase</keyword>
<dbReference type="RefSeq" id="WP_006004146.1">
    <property type="nucleotide sequence ID" value="NZ_BAET01000008.1"/>
</dbReference>
<dbReference type="EMBL" id="BAET01000008">
    <property type="protein sequence ID" value="GAB55222.1"/>
    <property type="molecule type" value="Genomic_DNA"/>
</dbReference>
<dbReference type="GO" id="GO:0033468">
    <property type="term" value="P:CMP-keto-3-deoxy-D-manno-octulosonic acid biosynthetic process"/>
    <property type="evidence" value="ECO:0007669"/>
    <property type="project" value="UniProtKB-UniRule"/>
</dbReference>
<dbReference type="eggNOG" id="COG1212">
    <property type="taxonomic scope" value="Bacteria"/>
</dbReference>
<evidence type="ECO:0000256" key="1">
    <source>
        <dbReference type="ARBA" id="ARBA00004370"/>
    </source>
</evidence>
<dbReference type="FunFam" id="3.90.550.10:FF:000011">
    <property type="entry name" value="3-deoxy-manno-octulosonate cytidylyltransferase"/>
    <property type="match status" value="1"/>
</dbReference>
<organism evidence="6 7">
    <name type="scientific">Glaciecola punicea ACAM 611</name>
    <dbReference type="NCBI Taxonomy" id="1121923"/>
    <lineage>
        <taxon>Bacteria</taxon>
        <taxon>Pseudomonadati</taxon>
        <taxon>Pseudomonadota</taxon>
        <taxon>Gammaproteobacteria</taxon>
        <taxon>Alteromonadales</taxon>
        <taxon>Alteromonadaceae</taxon>
        <taxon>Glaciecola</taxon>
    </lineage>
</organism>
<evidence type="ECO:0000256" key="5">
    <source>
        <dbReference type="HAMAP-Rule" id="MF_00057"/>
    </source>
</evidence>
<dbReference type="NCBIfam" id="TIGR00466">
    <property type="entry name" value="kdsB"/>
    <property type="match status" value="1"/>
</dbReference>
<keyword evidence="4 5" id="KW-0448">Lipopolysaccharide biosynthesis</keyword>